<sequence length="783" mass="88532">MSQSKQIQQTEPTLKEQVGRYTRYWPWFILTMLFAVIAAFTFLRYSTAIYESETTILIKDEQNSSLSELAAFQDLGLAGGLNSASFENEIQILKSKSLIERVVERLDLNIRYFKDGNVKDSELFDNKPFSVNILTPNNEISYPIKEFFVQLLPDESFAIFSENQEKANYKYGDIIKMPFGDIIINKELVDNNRFKENDTYRIKVQNLENLVISLRNTISVSRVSKFASVLKISLATPTPEKSEAILNALVILYNEDAVNDRNLVSNNTANFIEKRLAIITKELDSVESDKVIFKEDQNLTNIEAEGQLFIENLSEFNKKRAEVDTQIQLVNSVKSYMQSADTYALLPSNIGIKEVQLASLIENYNTLLLQRQKLLSSSTEANPVVQTLNSQVAELRNTITKNLTSLEQSLAIQSRKLNTQGGQINSEISEIPSLEKGLRDIIRQQEIKETLYLYLLQKREETAISLAVTTPKAKIIDTAYTKVAPVFPKKLLIYGISLVLGFIFPIGVIYGKDLFNTKVSNRKDITNVIPSFSIIGEIPRLKKGDSELVGVNDRSMLAEAFRILRTNLQYLFVNKPEGKKKIFVTSTIKGEGKTFVAFNLALTLALTGKKVVLVGADIRNPQLHRYIKNKTTSHKGLTEYIVDDSITANSLTIKSESYDNLDIILSGTIPPNPAELLMQDRTSQFFNELNDSYDYIIVDTAPSMLVTDTLLINKLADITLYVFRAGYTDKDLLEYCKDVTSQGKLTNVSGVLNNVDINNFGYGNKYGYSYTTDKIPWYKRFLS</sequence>
<keyword evidence="5" id="KW-1003">Cell membrane</keyword>
<accession>A0ABU2YEP4</accession>
<evidence type="ECO:0000256" key="9">
    <source>
        <dbReference type="ARBA" id="ARBA00022741"/>
    </source>
</evidence>
<comment type="catalytic activity">
    <reaction evidence="15">
        <text>L-tyrosyl-[protein] + ATP = O-phospho-L-tyrosyl-[protein] + ADP + H(+)</text>
        <dbReference type="Rhea" id="RHEA:10596"/>
        <dbReference type="Rhea" id="RHEA-COMP:10136"/>
        <dbReference type="Rhea" id="RHEA-COMP:20101"/>
        <dbReference type="ChEBI" id="CHEBI:15378"/>
        <dbReference type="ChEBI" id="CHEBI:30616"/>
        <dbReference type="ChEBI" id="CHEBI:46858"/>
        <dbReference type="ChEBI" id="CHEBI:61978"/>
        <dbReference type="ChEBI" id="CHEBI:456216"/>
        <dbReference type="EC" id="2.7.10.2"/>
    </reaction>
</comment>
<keyword evidence="14" id="KW-0829">Tyrosine-protein kinase</keyword>
<dbReference type="EMBL" id="JAVRHZ010000007">
    <property type="protein sequence ID" value="MDT0556651.1"/>
    <property type="molecule type" value="Genomic_DNA"/>
</dbReference>
<keyword evidence="6" id="KW-0997">Cell inner membrane</keyword>
<dbReference type="Pfam" id="PF13614">
    <property type="entry name" value="AAA_31"/>
    <property type="match status" value="1"/>
</dbReference>
<evidence type="ECO:0000256" key="14">
    <source>
        <dbReference type="ARBA" id="ARBA00023137"/>
    </source>
</evidence>
<dbReference type="CDD" id="cd05387">
    <property type="entry name" value="BY-kinase"/>
    <property type="match status" value="1"/>
</dbReference>
<gene>
    <name evidence="20" type="ORF">RM538_11575</name>
</gene>
<keyword evidence="10" id="KW-0418">Kinase</keyword>
<evidence type="ECO:0000256" key="4">
    <source>
        <dbReference type="ARBA" id="ARBA00011903"/>
    </source>
</evidence>
<feature type="domain" description="AAA" evidence="18">
    <location>
        <begin position="581"/>
        <end position="706"/>
    </location>
</feature>
<dbReference type="InterPro" id="IPR003856">
    <property type="entry name" value="LPS_length_determ_N"/>
</dbReference>
<name>A0ABU2YEP4_9FLAO</name>
<dbReference type="NCBIfam" id="TIGR01007">
    <property type="entry name" value="eps_fam"/>
    <property type="match status" value="1"/>
</dbReference>
<comment type="similarity">
    <text evidence="2">Belongs to the CpsD/CapB family.</text>
</comment>
<dbReference type="Pfam" id="PF13807">
    <property type="entry name" value="GNVR"/>
    <property type="match status" value="1"/>
</dbReference>
<evidence type="ECO:0000313" key="20">
    <source>
        <dbReference type="EMBL" id="MDT0556651.1"/>
    </source>
</evidence>
<keyword evidence="21" id="KW-1185">Reference proteome</keyword>
<evidence type="ECO:0000259" key="19">
    <source>
        <dbReference type="Pfam" id="PF13807"/>
    </source>
</evidence>
<feature type="domain" description="Tyrosine-protein kinase G-rich" evidence="19">
    <location>
        <begin position="443"/>
        <end position="512"/>
    </location>
</feature>
<evidence type="ECO:0000256" key="1">
    <source>
        <dbReference type="ARBA" id="ARBA00004429"/>
    </source>
</evidence>
<evidence type="ECO:0000256" key="13">
    <source>
        <dbReference type="ARBA" id="ARBA00023136"/>
    </source>
</evidence>
<evidence type="ECO:0000256" key="12">
    <source>
        <dbReference type="ARBA" id="ARBA00022989"/>
    </source>
</evidence>
<reference evidence="20 21" key="1">
    <citation type="submission" date="2023-09" db="EMBL/GenBank/DDBJ databases">
        <authorList>
            <person name="Rey-Velasco X."/>
        </authorList>
    </citation>
    <scope>NUCLEOTIDE SEQUENCE [LARGE SCALE GENOMIC DNA]</scope>
    <source>
        <strain evidence="20 21">W242</strain>
    </source>
</reference>
<evidence type="ECO:0000313" key="21">
    <source>
        <dbReference type="Proteomes" id="UP001254488"/>
    </source>
</evidence>
<dbReference type="SUPFAM" id="SSF52540">
    <property type="entry name" value="P-loop containing nucleoside triphosphate hydrolases"/>
    <property type="match status" value="1"/>
</dbReference>
<keyword evidence="13 16" id="KW-0472">Membrane</keyword>
<evidence type="ECO:0000256" key="16">
    <source>
        <dbReference type="SAM" id="Phobius"/>
    </source>
</evidence>
<evidence type="ECO:0000256" key="6">
    <source>
        <dbReference type="ARBA" id="ARBA00022519"/>
    </source>
</evidence>
<keyword evidence="9" id="KW-0547">Nucleotide-binding</keyword>
<comment type="caution">
    <text evidence="20">The sequence shown here is derived from an EMBL/GenBank/DDBJ whole genome shotgun (WGS) entry which is preliminary data.</text>
</comment>
<evidence type="ECO:0000256" key="3">
    <source>
        <dbReference type="ARBA" id="ARBA00008883"/>
    </source>
</evidence>
<evidence type="ECO:0000256" key="7">
    <source>
        <dbReference type="ARBA" id="ARBA00022679"/>
    </source>
</evidence>
<dbReference type="InterPro" id="IPR005702">
    <property type="entry name" value="Wzc-like_C"/>
</dbReference>
<evidence type="ECO:0000256" key="11">
    <source>
        <dbReference type="ARBA" id="ARBA00022840"/>
    </source>
</evidence>
<dbReference type="Proteomes" id="UP001254488">
    <property type="component" value="Unassembled WGS sequence"/>
</dbReference>
<dbReference type="RefSeq" id="WP_311333602.1">
    <property type="nucleotide sequence ID" value="NZ_JAVRHZ010000007.1"/>
</dbReference>
<dbReference type="EC" id="2.7.10.2" evidence="4"/>
<evidence type="ECO:0000256" key="10">
    <source>
        <dbReference type="ARBA" id="ARBA00022777"/>
    </source>
</evidence>
<dbReference type="PANTHER" id="PTHR32309">
    <property type="entry name" value="TYROSINE-PROTEIN KINASE"/>
    <property type="match status" value="1"/>
</dbReference>
<evidence type="ECO:0000259" key="18">
    <source>
        <dbReference type="Pfam" id="PF13614"/>
    </source>
</evidence>
<feature type="domain" description="Polysaccharide chain length determinant N-terminal" evidence="17">
    <location>
        <begin position="22"/>
        <end position="105"/>
    </location>
</feature>
<dbReference type="GO" id="GO:0004715">
    <property type="term" value="F:non-membrane spanning protein tyrosine kinase activity"/>
    <property type="evidence" value="ECO:0007669"/>
    <property type="project" value="UniProtKB-EC"/>
</dbReference>
<evidence type="ECO:0000256" key="5">
    <source>
        <dbReference type="ARBA" id="ARBA00022475"/>
    </source>
</evidence>
<evidence type="ECO:0000259" key="17">
    <source>
        <dbReference type="Pfam" id="PF02706"/>
    </source>
</evidence>
<organism evidence="20 21">
    <name type="scientific">Patiriisocius hiemis</name>
    <dbReference type="NCBI Taxonomy" id="3075604"/>
    <lineage>
        <taxon>Bacteria</taxon>
        <taxon>Pseudomonadati</taxon>
        <taxon>Bacteroidota</taxon>
        <taxon>Flavobacteriia</taxon>
        <taxon>Flavobacteriales</taxon>
        <taxon>Flavobacteriaceae</taxon>
        <taxon>Patiriisocius</taxon>
    </lineage>
</organism>
<evidence type="ECO:0000256" key="15">
    <source>
        <dbReference type="ARBA" id="ARBA00051245"/>
    </source>
</evidence>
<keyword evidence="12 16" id="KW-1133">Transmembrane helix</keyword>
<dbReference type="Pfam" id="PF02706">
    <property type="entry name" value="Wzz"/>
    <property type="match status" value="1"/>
</dbReference>
<keyword evidence="11" id="KW-0067">ATP-binding</keyword>
<comment type="similarity">
    <text evidence="3">Belongs to the etk/wzc family.</text>
</comment>
<comment type="subcellular location">
    <subcellularLocation>
        <location evidence="1">Cell inner membrane</location>
        <topology evidence="1">Multi-pass membrane protein</topology>
    </subcellularLocation>
</comment>
<dbReference type="InterPro" id="IPR032807">
    <property type="entry name" value="GNVR"/>
</dbReference>
<dbReference type="Gene3D" id="3.40.50.300">
    <property type="entry name" value="P-loop containing nucleotide triphosphate hydrolases"/>
    <property type="match status" value="1"/>
</dbReference>
<proteinExistence type="inferred from homology"/>
<evidence type="ECO:0000256" key="2">
    <source>
        <dbReference type="ARBA" id="ARBA00007316"/>
    </source>
</evidence>
<evidence type="ECO:0000256" key="8">
    <source>
        <dbReference type="ARBA" id="ARBA00022692"/>
    </source>
</evidence>
<protein>
    <recommendedName>
        <fullName evidence="4">non-specific protein-tyrosine kinase</fullName>
        <ecNumber evidence="4">2.7.10.2</ecNumber>
    </recommendedName>
</protein>
<dbReference type="InterPro" id="IPR025669">
    <property type="entry name" value="AAA_dom"/>
</dbReference>
<dbReference type="PANTHER" id="PTHR32309:SF13">
    <property type="entry name" value="FERRIC ENTEROBACTIN TRANSPORT PROTEIN FEPE"/>
    <property type="match status" value="1"/>
</dbReference>
<feature type="transmembrane region" description="Helical" evidence="16">
    <location>
        <begin position="491"/>
        <end position="511"/>
    </location>
</feature>
<dbReference type="InterPro" id="IPR027417">
    <property type="entry name" value="P-loop_NTPase"/>
</dbReference>
<dbReference type="InterPro" id="IPR050445">
    <property type="entry name" value="Bact_polysacc_biosynth/exp"/>
</dbReference>
<keyword evidence="7 20" id="KW-0808">Transferase</keyword>
<feature type="transmembrane region" description="Helical" evidence="16">
    <location>
        <begin position="24"/>
        <end position="43"/>
    </location>
</feature>
<keyword evidence="8 16" id="KW-0812">Transmembrane</keyword>